<dbReference type="PANTHER" id="PTHR47331">
    <property type="entry name" value="PHD-TYPE DOMAIN-CONTAINING PROTEIN"/>
    <property type="match status" value="1"/>
</dbReference>
<dbReference type="EMBL" id="BMAU01021387">
    <property type="protein sequence ID" value="GFY28988.1"/>
    <property type="molecule type" value="Genomic_DNA"/>
</dbReference>
<dbReference type="AlphaFoldDB" id="A0A8X6W638"/>
<dbReference type="GO" id="GO:0071897">
    <property type="term" value="P:DNA biosynthetic process"/>
    <property type="evidence" value="ECO:0007669"/>
    <property type="project" value="UniProtKB-ARBA"/>
</dbReference>
<dbReference type="Pfam" id="PF05380">
    <property type="entry name" value="Peptidase_A17"/>
    <property type="match status" value="1"/>
</dbReference>
<name>A0A8X6W638_TRICX</name>
<evidence type="ECO:0000313" key="1">
    <source>
        <dbReference type="EMBL" id="GFY28988.1"/>
    </source>
</evidence>
<evidence type="ECO:0000313" key="2">
    <source>
        <dbReference type="Proteomes" id="UP000887159"/>
    </source>
</evidence>
<comment type="caution">
    <text evidence="1">The sequence shown here is derived from an EMBL/GenBank/DDBJ whole genome shotgun (WGS) entry which is preliminary data.</text>
</comment>
<sequence length="885" mass="101630">MDALKLTRTPLRTAFTKAVNHLQEIIENDPVDKNAVETAFEMLDAKSVKLKKIDEDILELMIETNCTQEAYNIEFEAIEGYTEKMIAWQVRVKNIMKTDALGQKDNYSLVTSSSSSLRLPKIQFQQFSGELTDWLRFHNQFKRIHEDESIDDGDKFQYLIQATTPKSRARDIVESFPATPENYRKAFEYLRMRFGQEDVLIQVYDKIEAQLRALESLGVTKEKYAAMLFPLVESCLPSEILRTWERYVGYSSDESGFKYEGEEEFVHSLFGGSKTKMYRHKCYNICLTDIDNYYTCNLNVYDQEIICNNVPSIRHGPWINELKNRKVNLSDSGHKLGGKIEILLGADVAGKLLTGTMFYLKSGPVVIKTKLGWTLMGKTYRNETKFDKNHFMNVTSMFVNDMCISDLWKLDSLGITDPVETKTKLEIQKETLNHFQKTISVDISGRYEVALPWVLDNKLLSSNRKLAENRLESTKRKLIATGKFEEYQDVLDRWLSGKIIEEVNDDKENFVHYLPHRPVIKENSTSKIRPVFDASARTKGSPSLNDCLEKGPNFIEVIPTILNRFRKYKIGVISDIEKAFLQIGRHRRVVFGVTSSPFLLGATLNHHLDNAHGNFDNVAKILRKSFYVDNCVTSFETEEQLQKFIVESKILLSSAHFNLRGWQSNVLLNPENFSELESQPDNFETMVLGLIWNLKDDYLSCNINCHKNEGKAITKRSLLSIANHIFDPIGFTAPVTLKPKLILQEIWKLKLEWDENLPKDILNQVKKWLEQLPILASIKIPRCLNLSSNGIKRLTLHVFCDASKKAYTACVFLRVEYEGNVFVKLIQAKVRVAPLKDISIPRLELLACVLGTRLAASVKNDLNLPDVAYLLFDRFHDSVSMDTTY</sequence>
<proteinExistence type="predicted"/>
<dbReference type="PANTHER" id="PTHR47331:SF1">
    <property type="entry name" value="GAG-LIKE PROTEIN"/>
    <property type="match status" value="1"/>
</dbReference>
<organism evidence="1 2">
    <name type="scientific">Trichonephila clavipes</name>
    <name type="common">Golden silk orbweaver</name>
    <name type="synonym">Nephila clavipes</name>
    <dbReference type="NCBI Taxonomy" id="2585209"/>
    <lineage>
        <taxon>Eukaryota</taxon>
        <taxon>Metazoa</taxon>
        <taxon>Ecdysozoa</taxon>
        <taxon>Arthropoda</taxon>
        <taxon>Chelicerata</taxon>
        <taxon>Arachnida</taxon>
        <taxon>Araneae</taxon>
        <taxon>Araneomorphae</taxon>
        <taxon>Entelegynae</taxon>
        <taxon>Araneoidea</taxon>
        <taxon>Nephilidae</taxon>
        <taxon>Trichonephila</taxon>
    </lineage>
</organism>
<dbReference type="InterPro" id="IPR008042">
    <property type="entry name" value="Retrotrans_Pao"/>
</dbReference>
<dbReference type="SUPFAM" id="SSF56672">
    <property type="entry name" value="DNA/RNA polymerases"/>
    <property type="match status" value="1"/>
</dbReference>
<dbReference type="InterPro" id="IPR005312">
    <property type="entry name" value="DUF1759"/>
</dbReference>
<accession>A0A8X6W638</accession>
<dbReference type="InterPro" id="IPR043502">
    <property type="entry name" value="DNA/RNA_pol_sf"/>
</dbReference>
<dbReference type="Proteomes" id="UP000887159">
    <property type="component" value="Unassembled WGS sequence"/>
</dbReference>
<gene>
    <name evidence="1" type="primary">AVEN_80228_1</name>
    <name evidence="1" type="ORF">TNCV_4721161</name>
</gene>
<reference evidence="1" key="1">
    <citation type="submission" date="2020-08" db="EMBL/GenBank/DDBJ databases">
        <title>Multicomponent nature underlies the extraordinary mechanical properties of spider dragline silk.</title>
        <authorList>
            <person name="Kono N."/>
            <person name="Nakamura H."/>
            <person name="Mori M."/>
            <person name="Yoshida Y."/>
            <person name="Ohtoshi R."/>
            <person name="Malay A.D."/>
            <person name="Moran D.A.P."/>
            <person name="Tomita M."/>
            <person name="Numata K."/>
            <person name="Arakawa K."/>
        </authorList>
    </citation>
    <scope>NUCLEOTIDE SEQUENCE</scope>
</reference>
<protein>
    <submittedName>
        <fullName evidence="1">Integrase catalytic domain-containing protein</fullName>
    </submittedName>
</protein>
<keyword evidence="2" id="KW-1185">Reference proteome</keyword>
<dbReference type="Pfam" id="PF03564">
    <property type="entry name" value="DUF1759"/>
    <property type="match status" value="1"/>
</dbReference>